<evidence type="ECO:0000256" key="5">
    <source>
        <dbReference type="RuleBase" id="RU364002"/>
    </source>
</evidence>
<comment type="similarity">
    <text evidence="1 5">Belongs to the avian keratin family.</text>
</comment>
<keyword evidence="7" id="KW-1185">Reference proteome</keyword>
<proteinExistence type="inferred from homology"/>
<dbReference type="Pfam" id="PF02422">
    <property type="entry name" value="Keratin"/>
    <property type="match status" value="1"/>
</dbReference>
<sequence length="142" mass="14802">QMLSSRCPPPYEVTCGEPSIDIHNEACITGCGDSRAIVFPPPVVVTFPGPLISTCPQESFVGTAVPEVECQTGSGGGGGFYGMGFYNSGGSYGGLGGGSYGGGTSRLGSLYRTSLYSGFGRSYFPFFSRGYYRSRFGNSGSF</sequence>
<dbReference type="GO" id="GO:0005200">
    <property type="term" value="F:structural constituent of cytoskeleton"/>
    <property type="evidence" value="ECO:0007669"/>
    <property type="project" value="InterPro"/>
</dbReference>
<evidence type="ECO:0000313" key="6">
    <source>
        <dbReference type="EMBL" id="NWU71931.1"/>
    </source>
</evidence>
<dbReference type="Proteomes" id="UP000522270">
    <property type="component" value="Unassembled WGS sequence"/>
</dbReference>
<evidence type="ECO:0000256" key="3">
    <source>
        <dbReference type="ARBA" id="ARBA00022744"/>
    </source>
</evidence>
<evidence type="ECO:0000313" key="7">
    <source>
        <dbReference type="Proteomes" id="UP000522270"/>
    </source>
</evidence>
<accession>A0A7K5Z2P6</accession>
<comment type="caution">
    <text evidence="6">The sequence shown here is derived from an EMBL/GenBank/DDBJ whole genome shotgun (WGS) entry which is preliminary data.</text>
</comment>
<dbReference type="PANTHER" id="PTHR31203">
    <property type="entry name" value="BETA-KERATIN-RELATED PROTEIN-RELATED"/>
    <property type="match status" value="1"/>
</dbReference>
<gene>
    <name evidence="6" type="primary">Krsc_3</name>
    <name evidence="6" type="ORF">PTEBUR_R11683</name>
</gene>
<feature type="non-terminal residue" evidence="6">
    <location>
        <position position="142"/>
    </location>
</feature>
<dbReference type="InterPro" id="IPR003461">
    <property type="entry name" value="Keratin"/>
</dbReference>
<feature type="non-terminal residue" evidence="6">
    <location>
        <position position="1"/>
    </location>
</feature>
<dbReference type="GO" id="GO:0005882">
    <property type="term" value="C:intermediate filament"/>
    <property type="evidence" value="ECO:0007669"/>
    <property type="project" value="UniProtKB-KW"/>
</dbReference>
<name>A0A7K5Z2P6_9AVES</name>
<evidence type="ECO:0000256" key="2">
    <source>
        <dbReference type="ARBA" id="ARBA00011806"/>
    </source>
</evidence>
<keyword evidence="3 5" id="KW-0416">Keratin</keyword>
<protein>
    <recommendedName>
        <fullName evidence="5">Keratin</fullName>
    </recommendedName>
</protein>
<comment type="subunit">
    <text evidence="2 5">The avian keratins (F-ker, S-ker, C-ker and B-ker) are a complex mixture of very similar polypeptides.</text>
</comment>
<keyword evidence="4" id="KW-0007">Acetylation</keyword>
<dbReference type="PANTHER" id="PTHR31203:SF1">
    <property type="entry name" value="BETA-KERATIN-RELATED PROTEIN-RELATED"/>
    <property type="match status" value="1"/>
</dbReference>
<organism evidence="6 7">
    <name type="scientific">Pterocles burchelli</name>
    <dbReference type="NCBI Taxonomy" id="2585816"/>
    <lineage>
        <taxon>Eukaryota</taxon>
        <taxon>Metazoa</taxon>
        <taxon>Chordata</taxon>
        <taxon>Craniata</taxon>
        <taxon>Vertebrata</taxon>
        <taxon>Euteleostomi</taxon>
        <taxon>Archelosauria</taxon>
        <taxon>Archosauria</taxon>
        <taxon>Dinosauria</taxon>
        <taxon>Saurischia</taxon>
        <taxon>Theropoda</taxon>
        <taxon>Coelurosauria</taxon>
        <taxon>Aves</taxon>
        <taxon>Neognathae</taxon>
        <taxon>Neoaves</taxon>
        <taxon>Columbimorphae</taxon>
        <taxon>Pterocliformes</taxon>
        <taxon>Pteroclidae</taxon>
        <taxon>Pterocles</taxon>
    </lineage>
</organism>
<evidence type="ECO:0000256" key="4">
    <source>
        <dbReference type="ARBA" id="ARBA00022990"/>
    </source>
</evidence>
<reference evidence="6 7" key="1">
    <citation type="submission" date="2019-09" db="EMBL/GenBank/DDBJ databases">
        <title>Bird 10,000 Genomes (B10K) Project - Family phase.</title>
        <authorList>
            <person name="Zhang G."/>
        </authorList>
    </citation>
    <scope>NUCLEOTIDE SEQUENCE [LARGE SCALE GENOMIC DNA]</scope>
    <source>
        <strain evidence="6">B10K-DU-027-49</strain>
        <tissue evidence="6">Muscle</tissue>
    </source>
</reference>
<dbReference type="EMBL" id="VYZE01001955">
    <property type="protein sequence ID" value="NWU71931.1"/>
    <property type="molecule type" value="Genomic_DNA"/>
</dbReference>
<dbReference type="AlphaFoldDB" id="A0A7K5Z2P6"/>
<evidence type="ECO:0000256" key="1">
    <source>
        <dbReference type="ARBA" id="ARBA00008702"/>
    </source>
</evidence>